<dbReference type="Pfam" id="PF12697">
    <property type="entry name" value="Abhydrolase_6"/>
    <property type="match status" value="1"/>
</dbReference>
<dbReference type="AlphaFoldDB" id="A0A2Z4PVI1"/>
<sequence>MSRFFVFIFGVLIFNPFSYAEEIFFKNGQDRLSGHYLENTNGQPAKAVLLFVHGDGAMSYDADGYYGIIWEQLRRNGYAIFSWDKPGVGDSSGNWLEQLMTERQSEVLAAIDVVQDEYHFSAKNIGLVGFSQAGWVLPALANKLSKIGFIIGIGFATNWVEQGSYLTKIRHQIAGSNKNEIASALDAYAKDISFFQETPSYSEYLTYAGEYAMEKDRYNFVLNNFNADARHDYSQIKVPSLFLWGEKDLNVNAKQEFEWWQSQSNKLVTTKLIENANHGMLNSDSFDSQNMGFWQWIKLMRLEQDAFAPGFLPTVLAWLEQRNI</sequence>
<dbReference type="InterPro" id="IPR029058">
    <property type="entry name" value="AB_hydrolase_fold"/>
</dbReference>
<dbReference type="GO" id="GO:0052689">
    <property type="term" value="F:carboxylic ester hydrolase activity"/>
    <property type="evidence" value="ECO:0007669"/>
    <property type="project" value="TreeGrafter"/>
</dbReference>
<evidence type="ECO:0000313" key="2">
    <source>
        <dbReference type="EMBL" id="AWY01500.1"/>
    </source>
</evidence>
<protein>
    <recommendedName>
        <fullName evidence="1">AB hydrolase-1 domain-containing protein</fullName>
    </recommendedName>
</protein>
<evidence type="ECO:0000259" key="1">
    <source>
        <dbReference type="Pfam" id="PF12697"/>
    </source>
</evidence>
<proteinExistence type="predicted"/>
<dbReference type="Proteomes" id="UP000249898">
    <property type="component" value="Chromosome"/>
</dbReference>
<dbReference type="OrthoDB" id="9765647at2"/>
<dbReference type="SUPFAM" id="SSF53474">
    <property type="entry name" value="alpha/beta-Hydrolases"/>
    <property type="match status" value="1"/>
</dbReference>
<dbReference type="RefSeq" id="WP_112140052.1">
    <property type="nucleotide sequence ID" value="NZ_CP016181.1"/>
</dbReference>
<dbReference type="Gene3D" id="3.40.50.1820">
    <property type="entry name" value="alpha/beta hydrolase"/>
    <property type="match status" value="1"/>
</dbReference>
<accession>A0A2Z4PVI1</accession>
<reference evidence="2 3" key="1">
    <citation type="submission" date="2016-06" db="EMBL/GenBank/DDBJ databases">
        <title>The sequenced genome of the ice-adhering bacterium Marinomonas primoryensis, from Antarctica.</title>
        <authorList>
            <person name="Graham L."/>
            <person name="Vance T.D.R."/>
            <person name="Davies P.L."/>
        </authorList>
    </citation>
    <scope>NUCLEOTIDE SEQUENCE [LARGE SCALE GENOMIC DNA]</scope>
    <source>
        <strain evidence="2 3">AceL</strain>
    </source>
</reference>
<gene>
    <name evidence="2" type="ORF">A8139_17190</name>
</gene>
<dbReference type="PANTHER" id="PTHR43265:SF1">
    <property type="entry name" value="ESTERASE ESTD"/>
    <property type="match status" value="1"/>
</dbReference>
<dbReference type="InterPro" id="IPR053145">
    <property type="entry name" value="AB_hydrolase_Est10"/>
</dbReference>
<organism evidence="2 3">
    <name type="scientific">Marinomonas primoryensis</name>
    <dbReference type="NCBI Taxonomy" id="178399"/>
    <lineage>
        <taxon>Bacteria</taxon>
        <taxon>Pseudomonadati</taxon>
        <taxon>Pseudomonadota</taxon>
        <taxon>Gammaproteobacteria</taxon>
        <taxon>Oceanospirillales</taxon>
        <taxon>Oceanospirillaceae</taxon>
        <taxon>Marinomonas</taxon>
    </lineage>
</organism>
<dbReference type="EMBL" id="CP016181">
    <property type="protein sequence ID" value="AWY01500.1"/>
    <property type="molecule type" value="Genomic_DNA"/>
</dbReference>
<name>A0A2Z4PVI1_9GAMM</name>
<evidence type="ECO:0000313" key="3">
    <source>
        <dbReference type="Proteomes" id="UP000249898"/>
    </source>
</evidence>
<dbReference type="PANTHER" id="PTHR43265">
    <property type="entry name" value="ESTERASE ESTD"/>
    <property type="match status" value="1"/>
</dbReference>
<dbReference type="InterPro" id="IPR000073">
    <property type="entry name" value="AB_hydrolase_1"/>
</dbReference>
<feature type="domain" description="AB hydrolase-1" evidence="1">
    <location>
        <begin position="49"/>
        <end position="281"/>
    </location>
</feature>